<sequence length="381" mass="43655">MTTDHPPIDAPFGSWVTDRILSDMQPSRPIHWVGHGYVSVFEEKYVFKVFHDEDPSQPLLIRPKVEHELRMMLIAGSDSVQLIGRLFDDTKQKLIGFIMPYEQALAPGVNIGGEPGERAKFSNEEKREIIDKLCRLIKRLQARQIIHGDVKPSNLLLCSDGQVRLCDWALGSVNGDNFIAYAVSDHYASSRRCCLPQEPLALEEDLYATGVSIWEIWMEKVPFEEVEEDIVDELVMGGIRPDVLYLQTNPFYRVYPCSIFNFFPLAQVDIISRFLSMSRDPPMLLLFIYNLKFRLYNQGLCIPSLIKNLFPLPLVERLRIQRGSREQLTSLAVSSYLKVIFHSHCFLKRIYLLTIEFSDAEPEQITGTSGSILLVRMIEAL</sequence>
<dbReference type="InterPro" id="IPR008271">
    <property type="entry name" value="Ser/Thr_kinase_AS"/>
</dbReference>
<dbReference type="Pfam" id="PF00069">
    <property type="entry name" value="Pkinase"/>
    <property type="match status" value="1"/>
</dbReference>
<accession>A0A1Q3EQV7</accession>
<evidence type="ECO:0000313" key="3">
    <source>
        <dbReference type="Proteomes" id="UP000188533"/>
    </source>
</evidence>
<dbReference type="Proteomes" id="UP000188533">
    <property type="component" value="Unassembled WGS sequence"/>
</dbReference>
<dbReference type="AlphaFoldDB" id="A0A1Q3EQV7"/>
<evidence type="ECO:0000259" key="1">
    <source>
        <dbReference type="PROSITE" id="PS50011"/>
    </source>
</evidence>
<dbReference type="Gene3D" id="1.10.510.10">
    <property type="entry name" value="Transferase(Phosphotransferase) domain 1"/>
    <property type="match status" value="1"/>
</dbReference>
<dbReference type="PROSITE" id="PS00108">
    <property type="entry name" value="PROTEIN_KINASE_ST"/>
    <property type="match status" value="1"/>
</dbReference>
<dbReference type="GO" id="GO:0005524">
    <property type="term" value="F:ATP binding"/>
    <property type="evidence" value="ECO:0007669"/>
    <property type="project" value="InterPro"/>
</dbReference>
<dbReference type="SMART" id="SM00220">
    <property type="entry name" value="S_TKc"/>
    <property type="match status" value="1"/>
</dbReference>
<reference evidence="2 3" key="1">
    <citation type="submission" date="2016-08" db="EMBL/GenBank/DDBJ databases">
        <authorList>
            <consortium name="Lentinula edodes genome sequencing consortium"/>
            <person name="Sakamoto Y."/>
            <person name="Nakade K."/>
            <person name="Sato S."/>
            <person name="Yoshida Y."/>
            <person name="Miyazaki K."/>
            <person name="Natsume S."/>
            <person name="Konno N."/>
        </authorList>
    </citation>
    <scope>NUCLEOTIDE SEQUENCE [LARGE SCALE GENOMIC DNA]</scope>
    <source>
        <strain evidence="2 3">NBRC 111202</strain>
    </source>
</reference>
<evidence type="ECO:0000313" key="2">
    <source>
        <dbReference type="EMBL" id="GAW09585.1"/>
    </source>
</evidence>
<name>A0A1Q3EQV7_LENED</name>
<dbReference type="PROSITE" id="PS50011">
    <property type="entry name" value="PROTEIN_KINASE_DOM"/>
    <property type="match status" value="1"/>
</dbReference>
<dbReference type="STRING" id="5353.A0A1Q3EQV7"/>
<keyword evidence="2" id="KW-0808">Transferase</keyword>
<keyword evidence="2" id="KW-0418">Kinase</keyword>
<keyword evidence="3" id="KW-1185">Reference proteome</keyword>
<dbReference type="GO" id="GO:0004672">
    <property type="term" value="F:protein kinase activity"/>
    <property type="evidence" value="ECO:0007669"/>
    <property type="project" value="InterPro"/>
</dbReference>
<dbReference type="EMBL" id="BDGU01001130">
    <property type="protein sequence ID" value="GAW09585.1"/>
    <property type="molecule type" value="Genomic_DNA"/>
</dbReference>
<comment type="caution">
    <text evidence="2">The sequence shown here is derived from an EMBL/GenBank/DDBJ whole genome shotgun (WGS) entry which is preliminary data.</text>
</comment>
<reference evidence="2 3" key="2">
    <citation type="submission" date="2017-02" db="EMBL/GenBank/DDBJ databases">
        <title>A genome survey and senescence transcriptome analysis in Lentinula edodes.</title>
        <authorList>
            <person name="Sakamoto Y."/>
            <person name="Nakade K."/>
            <person name="Sato S."/>
            <person name="Yoshida Y."/>
            <person name="Miyazaki K."/>
            <person name="Natsume S."/>
            <person name="Konno N."/>
        </authorList>
    </citation>
    <scope>NUCLEOTIDE SEQUENCE [LARGE SCALE GENOMIC DNA]</scope>
    <source>
        <strain evidence="2 3">NBRC 111202</strain>
    </source>
</reference>
<protein>
    <submittedName>
        <fullName evidence="2">Serine threonine protein kinase</fullName>
    </submittedName>
</protein>
<dbReference type="SUPFAM" id="SSF56112">
    <property type="entry name" value="Protein kinase-like (PK-like)"/>
    <property type="match status" value="1"/>
</dbReference>
<proteinExistence type="predicted"/>
<dbReference type="InterPro" id="IPR011009">
    <property type="entry name" value="Kinase-like_dom_sf"/>
</dbReference>
<gene>
    <name evidence="2" type="ORF">LENED_011748</name>
</gene>
<feature type="domain" description="Protein kinase" evidence="1">
    <location>
        <begin position="1"/>
        <end position="347"/>
    </location>
</feature>
<dbReference type="InterPro" id="IPR000719">
    <property type="entry name" value="Prot_kinase_dom"/>
</dbReference>
<organism evidence="2 3">
    <name type="scientific">Lentinula edodes</name>
    <name type="common">Shiitake mushroom</name>
    <name type="synonym">Lentinus edodes</name>
    <dbReference type="NCBI Taxonomy" id="5353"/>
    <lineage>
        <taxon>Eukaryota</taxon>
        <taxon>Fungi</taxon>
        <taxon>Dikarya</taxon>
        <taxon>Basidiomycota</taxon>
        <taxon>Agaricomycotina</taxon>
        <taxon>Agaricomycetes</taxon>
        <taxon>Agaricomycetidae</taxon>
        <taxon>Agaricales</taxon>
        <taxon>Marasmiineae</taxon>
        <taxon>Omphalotaceae</taxon>
        <taxon>Lentinula</taxon>
    </lineage>
</organism>